<dbReference type="Gene3D" id="1.25.40.90">
    <property type="match status" value="1"/>
</dbReference>
<dbReference type="GO" id="GO:0031267">
    <property type="term" value="F:small GTPase binding"/>
    <property type="evidence" value="ECO:0007669"/>
    <property type="project" value="InterPro"/>
</dbReference>
<dbReference type="InterPro" id="IPR013041">
    <property type="entry name" value="Clathrin_app_Ig-like_sf"/>
</dbReference>
<dbReference type="InterPro" id="IPR008153">
    <property type="entry name" value="GAE_dom"/>
</dbReference>
<keyword evidence="7" id="KW-0653">Protein transport</keyword>
<dbReference type="SMART" id="SM00288">
    <property type="entry name" value="VHS"/>
    <property type="match status" value="1"/>
</dbReference>
<dbReference type="InterPro" id="IPR041198">
    <property type="entry name" value="GGA_N-GAT"/>
</dbReference>
<dbReference type="InterPro" id="IPR004152">
    <property type="entry name" value="GAT_dom"/>
</dbReference>
<evidence type="ECO:0000259" key="11">
    <source>
        <dbReference type="PROSITE" id="PS50179"/>
    </source>
</evidence>
<comment type="caution">
    <text evidence="14">The sequence shown here is derived from an EMBL/GenBank/DDBJ whole genome shotgun (WGS) entry which is preliminary data.</text>
</comment>
<keyword evidence="4" id="KW-0813">Transport</keyword>
<dbReference type="PROSITE" id="PS50180">
    <property type="entry name" value="GAE"/>
    <property type="match status" value="1"/>
</dbReference>
<protein>
    <recommendedName>
        <fullName evidence="16">ADP-ribosylation factor-binding protein GGA1</fullName>
    </recommendedName>
</protein>
<organism evidence="14 15">
    <name type="scientific">Eleginops maclovinus</name>
    <name type="common">Patagonian blennie</name>
    <name type="synonym">Eleginus maclovinus</name>
    <dbReference type="NCBI Taxonomy" id="56733"/>
    <lineage>
        <taxon>Eukaryota</taxon>
        <taxon>Metazoa</taxon>
        <taxon>Chordata</taxon>
        <taxon>Craniata</taxon>
        <taxon>Vertebrata</taxon>
        <taxon>Euteleostomi</taxon>
        <taxon>Actinopterygii</taxon>
        <taxon>Neopterygii</taxon>
        <taxon>Teleostei</taxon>
        <taxon>Neoteleostei</taxon>
        <taxon>Acanthomorphata</taxon>
        <taxon>Eupercaria</taxon>
        <taxon>Perciformes</taxon>
        <taxon>Notothenioidei</taxon>
        <taxon>Eleginopidae</taxon>
        <taxon>Eleginops</taxon>
    </lineage>
</organism>
<keyword evidence="6" id="KW-0832">Ubl conjugation</keyword>
<evidence type="ECO:0000313" key="15">
    <source>
        <dbReference type="Proteomes" id="UP001346869"/>
    </source>
</evidence>
<dbReference type="InterPro" id="IPR008152">
    <property type="entry name" value="Clathrin_a/b/g-adaptin_app_Ig"/>
</dbReference>
<keyword evidence="5" id="KW-0967">Endosome</keyword>
<keyword evidence="8" id="KW-0333">Golgi apparatus</keyword>
<reference evidence="14 15" key="1">
    <citation type="journal article" date="2023" name="Genes (Basel)">
        <title>Chromosome-Level Genome Assembly and Circadian Gene Repertoire of the Patagonia Blennie Eleginops maclovinus-The Closest Ancestral Proxy of Antarctic Cryonotothenioids.</title>
        <authorList>
            <person name="Cheng C.C."/>
            <person name="Rivera-Colon A.G."/>
            <person name="Minhas B.F."/>
            <person name="Wilson L."/>
            <person name="Rayamajhi N."/>
            <person name="Vargas-Chacoff L."/>
            <person name="Catchen J.M."/>
        </authorList>
    </citation>
    <scope>NUCLEOTIDE SEQUENCE [LARGE SCALE GENOMIC DNA]</scope>
    <source>
        <strain evidence="14">JMC-PN-2008</strain>
    </source>
</reference>
<dbReference type="SMART" id="SM00809">
    <property type="entry name" value="Alpha_adaptinC2"/>
    <property type="match status" value="1"/>
</dbReference>
<dbReference type="CDD" id="cd14239">
    <property type="entry name" value="GAT_GGA1_GGA2"/>
    <property type="match status" value="1"/>
</dbReference>
<dbReference type="FunFam" id="1.25.40.90:FF:000011">
    <property type="entry name" value="ADP-ribosylation factor-binding protein GGA3 isoform X1"/>
    <property type="match status" value="1"/>
</dbReference>
<dbReference type="Pfam" id="PF00790">
    <property type="entry name" value="VHS"/>
    <property type="match status" value="1"/>
</dbReference>
<dbReference type="PROSITE" id="PS50179">
    <property type="entry name" value="VHS"/>
    <property type="match status" value="1"/>
</dbReference>
<feature type="domain" description="GAT" evidence="13">
    <location>
        <begin position="172"/>
        <end position="299"/>
    </location>
</feature>
<evidence type="ECO:0000256" key="9">
    <source>
        <dbReference type="ARBA" id="ARBA00023136"/>
    </source>
</evidence>
<comment type="similarity">
    <text evidence="3">Belongs to the GGA protein family.</text>
</comment>
<dbReference type="Pfam" id="PF18308">
    <property type="entry name" value="GGA_N-GAT"/>
    <property type="match status" value="1"/>
</dbReference>
<dbReference type="Pfam" id="PF02883">
    <property type="entry name" value="Alpha_adaptinC2"/>
    <property type="match status" value="1"/>
</dbReference>
<dbReference type="SUPFAM" id="SSF89009">
    <property type="entry name" value="GAT-like domain"/>
    <property type="match status" value="1"/>
</dbReference>
<feature type="region of interest" description="Disordered" evidence="10">
    <location>
        <begin position="1"/>
        <end position="22"/>
    </location>
</feature>
<evidence type="ECO:0000259" key="13">
    <source>
        <dbReference type="PROSITE" id="PS50909"/>
    </source>
</evidence>
<evidence type="ECO:0000256" key="7">
    <source>
        <dbReference type="ARBA" id="ARBA00022927"/>
    </source>
</evidence>
<dbReference type="FunFam" id="1.20.5.170:FF:000023">
    <property type="entry name" value="ADP-ribosylation factor-binding protein GGA3 isoform X1"/>
    <property type="match status" value="1"/>
</dbReference>
<feature type="compositionally biased region" description="Polar residues" evidence="10">
    <location>
        <begin position="456"/>
        <end position="469"/>
    </location>
</feature>
<keyword evidence="15" id="KW-1185">Reference proteome</keyword>
<dbReference type="InterPro" id="IPR038425">
    <property type="entry name" value="GAT_sf"/>
</dbReference>
<evidence type="ECO:0000259" key="12">
    <source>
        <dbReference type="PROSITE" id="PS50180"/>
    </source>
</evidence>
<dbReference type="PANTHER" id="PTHR45905:SF4">
    <property type="entry name" value="ADP-RIBOSYLATION FACTOR-BINDING PROTEIN GGA1"/>
    <property type="match status" value="1"/>
</dbReference>
<dbReference type="EMBL" id="JAUZQC010000009">
    <property type="protein sequence ID" value="KAK5866446.1"/>
    <property type="molecule type" value="Genomic_DNA"/>
</dbReference>
<dbReference type="InterPro" id="IPR027422">
    <property type="entry name" value="GGA1-3"/>
</dbReference>
<evidence type="ECO:0000256" key="3">
    <source>
        <dbReference type="ARBA" id="ARBA00008099"/>
    </source>
</evidence>
<evidence type="ECO:0000256" key="4">
    <source>
        <dbReference type="ARBA" id="ARBA00022448"/>
    </source>
</evidence>
<evidence type="ECO:0000256" key="6">
    <source>
        <dbReference type="ARBA" id="ARBA00022843"/>
    </source>
</evidence>
<reference evidence="14 15" key="2">
    <citation type="journal article" date="2023" name="Mol. Biol. Evol.">
        <title>Genomics of Secondarily Temperate Adaptation in the Only Non-Antarctic Icefish.</title>
        <authorList>
            <person name="Rivera-Colon A.G."/>
            <person name="Rayamajhi N."/>
            <person name="Minhas B.F."/>
            <person name="Madrigal G."/>
            <person name="Bilyk K.T."/>
            <person name="Yoon V."/>
            <person name="Hune M."/>
            <person name="Gregory S."/>
            <person name="Cheng C.H.C."/>
            <person name="Catchen J.M."/>
        </authorList>
    </citation>
    <scope>NUCLEOTIDE SEQUENCE [LARGE SCALE GENOMIC DNA]</scope>
    <source>
        <strain evidence="14">JMC-PN-2008</strain>
    </source>
</reference>
<feature type="compositionally biased region" description="Polar residues" evidence="10">
    <location>
        <begin position="10"/>
        <end position="22"/>
    </location>
</feature>
<feature type="domain" description="GAE" evidence="12">
    <location>
        <begin position="520"/>
        <end position="641"/>
    </location>
</feature>
<dbReference type="GO" id="GO:0005802">
    <property type="term" value="C:trans-Golgi network"/>
    <property type="evidence" value="ECO:0007669"/>
    <property type="project" value="InterPro"/>
</dbReference>
<dbReference type="Pfam" id="PF03127">
    <property type="entry name" value="GAT"/>
    <property type="match status" value="1"/>
</dbReference>
<dbReference type="SUPFAM" id="SSF49348">
    <property type="entry name" value="Clathrin adaptor appendage domain"/>
    <property type="match status" value="1"/>
</dbReference>
<dbReference type="GO" id="GO:0034394">
    <property type="term" value="P:protein localization to cell surface"/>
    <property type="evidence" value="ECO:0007669"/>
    <property type="project" value="TreeGrafter"/>
</dbReference>
<gene>
    <name evidence="14" type="ORF">PBY51_020637</name>
</gene>
<dbReference type="PROSITE" id="PS50909">
    <property type="entry name" value="GAT"/>
    <property type="match status" value="1"/>
</dbReference>
<evidence type="ECO:0000256" key="10">
    <source>
        <dbReference type="SAM" id="MobiDB-lite"/>
    </source>
</evidence>
<dbReference type="Gene3D" id="2.60.40.1230">
    <property type="match status" value="1"/>
</dbReference>
<dbReference type="SUPFAM" id="SSF48464">
    <property type="entry name" value="ENTH/VHS domain"/>
    <property type="match status" value="1"/>
</dbReference>
<dbReference type="InterPro" id="IPR008942">
    <property type="entry name" value="ENTH_VHS"/>
</dbReference>
<evidence type="ECO:0000256" key="8">
    <source>
        <dbReference type="ARBA" id="ARBA00023034"/>
    </source>
</evidence>
<comment type="subcellular location">
    <subcellularLocation>
        <location evidence="2">Early endosome membrane</location>
        <topology evidence="2">Peripheral membrane protein</topology>
    </subcellularLocation>
    <subcellularLocation>
        <location evidence="1">Golgi apparatus</location>
        <location evidence="1">trans-Golgi network membrane</location>
        <topology evidence="1">Peripheral membrane protein</topology>
    </subcellularLocation>
</comment>
<sequence length="649" mass="71313">MAAAPPDGATLQSRINKATNPLNKDTDWDNITGFCDQLNNDPEGPQLATRLLAHKVQSPQEWEAMQALLVLETCMKSCGKRFHSEVGKFRFLNELIKVVSPKYLGTRAPEPVKNKVIEIMFSWTVKMPQETKIADAYQMLKKQGIVMVDPALPDDKPLPPPAPRAKNIIFEDEEKSKTLSRLLNSTQPEDLRAANKLIKEMVQEDQKRVEKVSKRLNAIQEVKESVSLLSQMLEGYSRESCSHSNQELIKDLYRRCEKMRPTLFRLASDTEDSDEALAEILQANDSLTQVINLYRQLVKGEDVSKDGLTTSPQTGDRSSALVDLMGLNASANTAPSDPEPCSLQTLTQNMGISLLDDELMSLGLNVTENFDSQITFQSSDGPETSAALSPAVLVPAVVQTAQAPPAGGPTAPPKPIEGLDLLGETLLQQSLPPESQQVKWDKHQPQSRVTLRDMQTKSNANPKATSNLAPTPGPTFSLAVQSEPPDSLLVPNLSLALSADPYDNISLADVTVPLEAIKPSSFLPVTVFDKHSLRVLFTFARDCPPTRPDVLVVIISMLSSAPITVTNIRFQAAVPKVMKVKLQPPSSTELPAFNPILPPAAITQILLLANPHKEKVRLRYKLTFNLGDQSHDESGDVDQFPPPHTWGNF</sequence>
<dbReference type="InterPro" id="IPR002014">
    <property type="entry name" value="VHS_dom"/>
</dbReference>
<feature type="region of interest" description="Disordered" evidence="10">
    <location>
        <begin position="431"/>
        <end position="472"/>
    </location>
</feature>
<name>A0AAN7XM97_ELEMC</name>
<evidence type="ECO:0000256" key="1">
    <source>
        <dbReference type="ARBA" id="ARBA00004150"/>
    </source>
</evidence>
<dbReference type="FunFam" id="2.60.40.1230:FF:000001">
    <property type="entry name" value="ADP-ribosylation factor-binding protein GGA1 isoform 1"/>
    <property type="match status" value="1"/>
</dbReference>
<accession>A0AAN7XM97</accession>
<dbReference type="GO" id="GO:0035091">
    <property type="term" value="F:phosphatidylinositol binding"/>
    <property type="evidence" value="ECO:0007669"/>
    <property type="project" value="InterPro"/>
</dbReference>
<dbReference type="Proteomes" id="UP001346869">
    <property type="component" value="Unassembled WGS sequence"/>
</dbReference>
<dbReference type="GO" id="GO:0031901">
    <property type="term" value="C:early endosome membrane"/>
    <property type="evidence" value="ECO:0007669"/>
    <property type="project" value="UniProtKB-SubCell"/>
</dbReference>
<dbReference type="GO" id="GO:0043130">
    <property type="term" value="F:ubiquitin binding"/>
    <property type="evidence" value="ECO:0007669"/>
    <property type="project" value="InterPro"/>
</dbReference>
<dbReference type="Gene3D" id="1.20.58.160">
    <property type="match status" value="1"/>
</dbReference>
<feature type="compositionally biased region" description="Basic and acidic residues" evidence="10">
    <location>
        <begin position="439"/>
        <end position="455"/>
    </location>
</feature>
<feature type="domain" description="VHS" evidence="11">
    <location>
        <begin position="18"/>
        <end position="148"/>
    </location>
</feature>
<evidence type="ECO:0000256" key="2">
    <source>
        <dbReference type="ARBA" id="ARBA00004220"/>
    </source>
</evidence>
<proteinExistence type="inferred from homology"/>
<evidence type="ECO:0000256" key="5">
    <source>
        <dbReference type="ARBA" id="ARBA00022753"/>
    </source>
</evidence>
<evidence type="ECO:0000313" key="14">
    <source>
        <dbReference type="EMBL" id="KAK5866446.1"/>
    </source>
</evidence>
<dbReference type="Gene3D" id="1.20.5.170">
    <property type="match status" value="1"/>
</dbReference>
<dbReference type="GO" id="GO:0006893">
    <property type="term" value="P:Golgi to plasma membrane transport"/>
    <property type="evidence" value="ECO:0007669"/>
    <property type="project" value="TreeGrafter"/>
</dbReference>
<dbReference type="AlphaFoldDB" id="A0AAN7XM97"/>
<dbReference type="GO" id="GO:0006886">
    <property type="term" value="P:intracellular protein transport"/>
    <property type="evidence" value="ECO:0007669"/>
    <property type="project" value="InterPro"/>
</dbReference>
<keyword evidence="9" id="KW-0472">Membrane</keyword>
<dbReference type="PANTHER" id="PTHR45905">
    <property type="entry name" value="GOLGI-LOCALIZED, GAMMA-ADAPTIN EAR CONTAINING, ARF BINDING PROTEIN"/>
    <property type="match status" value="1"/>
</dbReference>
<evidence type="ECO:0008006" key="16">
    <source>
        <dbReference type="Google" id="ProtNLM"/>
    </source>
</evidence>